<dbReference type="EMBL" id="CAJOBC010006441">
    <property type="protein sequence ID" value="CAF3899135.1"/>
    <property type="molecule type" value="Genomic_DNA"/>
</dbReference>
<evidence type="ECO:0000313" key="4">
    <source>
        <dbReference type="EMBL" id="CAF3899135.1"/>
    </source>
</evidence>
<dbReference type="Proteomes" id="UP000677228">
    <property type="component" value="Unassembled WGS sequence"/>
</dbReference>
<dbReference type="AlphaFoldDB" id="A0A814RMH1"/>
<dbReference type="EMBL" id="CAJNOK010006818">
    <property type="protein sequence ID" value="CAF1015273.1"/>
    <property type="molecule type" value="Genomic_DNA"/>
</dbReference>
<dbReference type="Proteomes" id="UP000682733">
    <property type="component" value="Unassembled WGS sequence"/>
</dbReference>
<dbReference type="Proteomes" id="UP000663829">
    <property type="component" value="Unassembled WGS sequence"/>
</dbReference>
<reference evidence="2" key="1">
    <citation type="submission" date="2021-02" db="EMBL/GenBank/DDBJ databases">
        <authorList>
            <person name="Nowell W R."/>
        </authorList>
    </citation>
    <scope>NUCLEOTIDE SEQUENCE</scope>
</reference>
<accession>A0A814RMH1</accession>
<evidence type="ECO:0000313" key="3">
    <source>
        <dbReference type="EMBL" id="CAF3784331.1"/>
    </source>
</evidence>
<protein>
    <submittedName>
        <fullName evidence="2">Uncharacterized protein</fullName>
    </submittedName>
</protein>
<name>A0A814RMH1_9BILA</name>
<evidence type="ECO:0000313" key="5">
    <source>
        <dbReference type="Proteomes" id="UP000663829"/>
    </source>
</evidence>
<evidence type="ECO:0000313" key="2">
    <source>
        <dbReference type="EMBL" id="CAF1135406.1"/>
    </source>
</evidence>
<organism evidence="2 5">
    <name type="scientific">Didymodactylos carnosus</name>
    <dbReference type="NCBI Taxonomy" id="1234261"/>
    <lineage>
        <taxon>Eukaryota</taxon>
        <taxon>Metazoa</taxon>
        <taxon>Spiralia</taxon>
        <taxon>Gnathifera</taxon>
        <taxon>Rotifera</taxon>
        <taxon>Eurotatoria</taxon>
        <taxon>Bdelloidea</taxon>
        <taxon>Philodinida</taxon>
        <taxon>Philodinidae</taxon>
        <taxon>Didymodactylos</taxon>
    </lineage>
</organism>
<evidence type="ECO:0000313" key="1">
    <source>
        <dbReference type="EMBL" id="CAF1015273.1"/>
    </source>
</evidence>
<dbReference type="EMBL" id="CAJOBA010006827">
    <property type="protein sequence ID" value="CAF3784331.1"/>
    <property type="molecule type" value="Genomic_DNA"/>
</dbReference>
<comment type="caution">
    <text evidence="2">The sequence shown here is derived from an EMBL/GenBank/DDBJ whole genome shotgun (WGS) entry which is preliminary data.</text>
</comment>
<dbReference type="EMBL" id="CAJNOQ010006440">
    <property type="protein sequence ID" value="CAF1135406.1"/>
    <property type="molecule type" value="Genomic_DNA"/>
</dbReference>
<gene>
    <name evidence="2" type="ORF">GPM918_LOCUS20411</name>
    <name evidence="1" type="ORF">OVA965_LOCUS15249</name>
    <name evidence="4" type="ORF">SRO942_LOCUS20410</name>
    <name evidence="3" type="ORF">TMI583_LOCUS15255</name>
</gene>
<keyword evidence="5" id="KW-1185">Reference proteome</keyword>
<dbReference type="Proteomes" id="UP000681722">
    <property type="component" value="Unassembled WGS sequence"/>
</dbReference>
<proteinExistence type="predicted"/>
<sequence>MLYYRETLELRNGVKELENYINSLNSKYRAKFVLKKTRDDISKALLLERVTLCGHLIADVISRLATLPVSRQGQTWACFSAISNAFVSGSGIDLGISQTLMPLPSSPPSCTRYQFPLNKSSLLIQQNQFRQSSAFDPIAIPSTSTTFPPDIRLYFGPKSFSSPVARATKNPHTVSPSFTFSTKNTNKRLLNIADVNEIEGVLIPFEKYTQQNIIPYINTDDQEE</sequence>